<sequence>MILKWGLGGAALAATGFPALAAAPANAAPAAGSMLPVALTGAHWVWFPEGSPASSAPAGDRYFRRTFTVPAGAVTEAQFVVTGDDTVDVWLNGVPLASSPRAADSWAQALYVDLQSALLPGANTLAVVARNTSTGPAGLIGRVRVVAGGTGVDLVTDGAWKASQTPAGDWEQPGFNDASWPAAADLGAYGSGPWGSRVAAPDPAAASPLSVASATTERRTDPLGLDAARPRFGWKLSGSGGQAQGAYQVIVAPSGALADAGTGDVWDSGRAPSGQSVDVVYGGPALASRTRYYWRVKIWDTQGRVSAWGAVRTFETGLLAPAGEWKGAFIGQPLSTVGLSGATWIWYPEGDPASGVPAATRYFRRTVSLAAAPASATLVVSGDDTATVWVNGTQVSAATAWQQASVVDVTSRLHAGSNTIAVSTQNTSQSPAGMIAQLTATGSPVVNTDATWKAAQSGPAGWEQPGFNDSGWVQAKAVAVYGGGPWGSGVAIPQAKPSPLLRKTFTVSKPVAGARLFTTALGLHETRLNGAKVGNDALAPGWTDYSKRVQYKEYDVTAQITQGANALGAWLGNGWYTGHIGWHGPQFYGAQPWYSAQLHLTYTDGSTSLVATDSSWKYAPGPIRVDDLQMGEEYDARAAVAGWDGAGFDDAAWSAVTVRSGALPNLVSQVDEGVRVQYDRVPVALTQPKPGVWIFDLGQNATGWDRLRVSGPAGTVVTLRHGEILNADGTLYTDNLRVAGLGTDRYTLAGTGTETYEPRFTLHGYRYVEVTGFPGTPTTSALTGRTAWTSAAQLGTLTTSSALLNQVQQAIVWGQRSNMLAVPTDCPSRNERLGWTGDIAAFVDTSTYNIDMSSFLNKYTDDLTDAQHADGSFTNTAPDTQDGSGVAGWGDAGVIVPYTLWQRTGDVRVVDEHFAAMVRWVEYLRSTADANLIRDQGGFGDWLNVNDDTARNVISTAFFAWAARLVSRMARATGRTAEAATYGTLADQVAAAFTNYFVAANGTVSGNTQTGYVLALAFGLVPENRVQSLVDRLVSKVAASGGHLSVGFLGVKDLLPVLTDHGRADIAYQILLQPGYPGWGYMISRGATTIWERWDGIRTDGSLQDAGMNSFNHYGLGSVGDFLYRQVGGLGPASPGYRALLVAPRPGGGLTSARSAYETPYGQAVSDWSVSGGVFTLKVTVPAGTSATVRVPAGSAAAVTAPAQAVPFGYTQGAAAFRLPAGNHTFTAPA</sequence>
<comment type="caution">
    <text evidence="9">The sequence shown here is derived from an EMBL/GenBank/DDBJ whole genome shotgun (WGS) entry which is preliminary data.</text>
</comment>
<feature type="signal peptide" evidence="4">
    <location>
        <begin position="1"/>
        <end position="21"/>
    </location>
</feature>
<dbReference type="InterPro" id="IPR035398">
    <property type="entry name" value="Bac_rhamnosid_C"/>
</dbReference>
<evidence type="ECO:0000259" key="8">
    <source>
        <dbReference type="Pfam" id="PF17390"/>
    </source>
</evidence>
<feature type="domain" description="Alpha-L-rhamnosidase C-terminal" evidence="8">
    <location>
        <begin position="1129"/>
        <end position="1200"/>
    </location>
</feature>
<dbReference type="PANTHER" id="PTHR33307">
    <property type="entry name" value="ALPHA-RHAMNOSIDASE (EUROFUNG)"/>
    <property type="match status" value="1"/>
</dbReference>
<evidence type="ECO:0000256" key="3">
    <source>
        <dbReference type="ARBA" id="ARBA00022801"/>
    </source>
</evidence>
<dbReference type="EC" id="3.2.1.40" evidence="2"/>
<gene>
    <name evidence="9" type="ORF">ACIGXA_20430</name>
</gene>
<dbReference type="SUPFAM" id="SSF48208">
    <property type="entry name" value="Six-hairpin glycosidases"/>
    <property type="match status" value="1"/>
</dbReference>
<dbReference type="InterPro" id="IPR008902">
    <property type="entry name" value="Rhamnosid_concanavalin"/>
</dbReference>
<evidence type="ECO:0000259" key="6">
    <source>
        <dbReference type="Pfam" id="PF08531"/>
    </source>
</evidence>
<feature type="domain" description="Alpha-L-rhamnosidase six-hairpin glycosidase" evidence="7">
    <location>
        <begin position="793"/>
        <end position="1127"/>
    </location>
</feature>
<evidence type="ECO:0000256" key="4">
    <source>
        <dbReference type="SAM" id="SignalP"/>
    </source>
</evidence>
<name>A0ABW8CAN2_9ACTN</name>
<evidence type="ECO:0000259" key="7">
    <source>
        <dbReference type="Pfam" id="PF17389"/>
    </source>
</evidence>
<dbReference type="EMBL" id="JBITYG010000006">
    <property type="protein sequence ID" value="MFI9102887.1"/>
    <property type="molecule type" value="Genomic_DNA"/>
</dbReference>
<dbReference type="Gene3D" id="2.60.420.10">
    <property type="entry name" value="Maltose phosphorylase, domain 3"/>
    <property type="match status" value="1"/>
</dbReference>
<dbReference type="InterPro" id="IPR035396">
    <property type="entry name" value="Bac_rhamnosid6H"/>
</dbReference>
<dbReference type="Gene3D" id="2.60.40.10">
    <property type="entry name" value="Immunoglobulins"/>
    <property type="match status" value="1"/>
</dbReference>
<evidence type="ECO:0000256" key="2">
    <source>
        <dbReference type="ARBA" id="ARBA00012652"/>
    </source>
</evidence>
<feature type="domain" description="Bacterial alpha-L-rhamnosidase N-terminal" evidence="6">
    <location>
        <begin position="510"/>
        <end position="676"/>
    </location>
</feature>
<feature type="chain" id="PRO_5046402367" description="alpha-L-rhamnosidase" evidence="4">
    <location>
        <begin position="22"/>
        <end position="1230"/>
    </location>
</feature>
<dbReference type="InterPro" id="IPR016007">
    <property type="entry name" value="Alpha_rhamnosid"/>
</dbReference>
<evidence type="ECO:0000256" key="1">
    <source>
        <dbReference type="ARBA" id="ARBA00001445"/>
    </source>
</evidence>
<dbReference type="Pfam" id="PF17390">
    <property type="entry name" value="Bac_rhamnosid_C"/>
    <property type="match status" value="1"/>
</dbReference>
<dbReference type="Pfam" id="PF05592">
    <property type="entry name" value="Bac_rhamnosid"/>
    <property type="match status" value="1"/>
</dbReference>
<evidence type="ECO:0000259" key="5">
    <source>
        <dbReference type="Pfam" id="PF05592"/>
    </source>
</evidence>
<dbReference type="Pfam" id="PF25788">
    <property type="entry name" value="Ig_Rha78A_N"/>
    <property type="match status" value="1"/>
</dbReference>
<keyword evidence="4" id="KW-0732">Signal</keyword>
<dbReference type="Pfam" id="PF17389">
    <property type="entry name" value="Bac_rhamnosid6H"/>
    <property type="match status" value="1"/>
</dbReference>
<dbReference type="Gene3D" id="1.50.10.10">
    <property type="match status" value="1"/>
</dbReference>
<dbReference type="RefSeq" id="WP_399651106.1">
    <property type="nucleotide sequence ID" value="NZ_JBITYG010000006.1"/>
</dbReference>
<dbReference type="InterPro" id="IPR013783">
    <property type="entry name" value="Ig-like_fold"/>
</dbReference>
<dbReference type="Proteomes" id="UP001614394">
    <property type="component" value="Unassembled WGS sequence"/>
</dbReference>
<accession>A0ABW8CAN2</accession>
<comment type="catalytic activity">
    <reaction evidence="1">
        <text>Hydrolysis of terminal non-reducing alpha-L-rhamnose residues in alpha-L-rhamnosides.</text>
        <dbReference type="EC" id="3.2.1.40"/>
    </reaction>
</comment>
<dbReference type="Gene3D" id="2.60.120.260">
    <property type="entry name" value="Galactose-binding domain-like"/>
    <property type="match status" value="4"/>
</dbReference>
<evidence type="ECO:0000313" key="10">
    <source>
        <dbReference type="Proteomes" id="UP001614394"/>
    </source>
</evidence>
<dbReference type="InterPro" id="IPR013737">
    <property type="entry name" value="Bac_rhamnosid_N"/>
</dbReference>
<dbReference type="InterPro" id="IPR008928">
    <property type="entry name" value="6-hairpin_glycosidase_sf"/>
</dbReference>
<keyword evidence="3 9" id="KW-0378">Hydrolase</keyword>
<proteinExistence type="predicted"/>
<dbReference type="GO" id="GO:0016787">
    <property type="term" value="F:hydrolase activity"/>
    <property type="evidence" value="ECO:0007669"/>
    <property type="project" value="UniProtKB-KW"/>
</dbReference>
<reference evidence="9 10" key="1">
    <citation type="submission" date="2024-10" db="EMBL/GenBank/DDBJ databases">
        <title>The Natural Products Discovery Center: Release of the First 8490 Sequenced Strains for Exploring Actinobacteria Biosynthetic Diversity.</title>
        <authorList>
            <person name="Kalkreuter E."/>
            <person name="Kautsar S.A."/>
            <person name="Yang D."/>
            <person name="Bader C.D."/>
            <person name="Teijaro C.N."/>
            <person name="Fluegel L."/>
            <person name="Davis C.M."/>
            <person name="Simpson J.R."/>
            <person name="Lauterbach L."/>
            <person name="Steele A.D."/>
            <person name="Gui C."/>
            <person name="Meng S."/>
            <person name="Li G."/>
            <person name="Viehrig K."/>
            <person name="Ye F."/>
            <person name="Su P."/>
            <person name="Kiefer A.F."/>
            <person name="Nichols A."/>
            <person name="Cepeda A.J."/>
            <person name="Yan W."/>
            <person name="Fan B."/>
            <person name="Jiang Y."/>
            <person name="Adhikari A."/>
            <person name="Zheng C.-J."/>
            <person name="Schuster L."/>
            <person name="Cowan T.M."/>
            <person name="Smanski M.J."/>
            <person name="Chevrette M.G."/>
            <person name="De Carvalho L.P.S."/>
            <person name="Shen B."/>
        </authorList>
    </citation>
    <scope>NUCLEOTIDE SEQUENCE [LARGE SCALE GENOMIC DNA]</scope>
    <source>
        <strain evidence="9 10">NPDC053399</strain>
    </source>
</reference>
<dbReference type="InterPro" id="IPR012341">
    <property type="entry name" value="6hp_glycosidase-like_sf"/>
</dbReference>
<evidence type="ECO:0000313" key="9">
    <source>
        <dbReference type="EMBL" id="MFI9102887.1"/>
    </source>
</evidence>
<dbReference type="PANTHER" id="PTHR33307:SF6">
    <property type="entry name" value="ALPHA-RHAMNOSIDASE (EUROFUNG)-RELATED"/>
    <property type="match status" value="1"/>
</dbReference>
<dbReference type="Pfam" id="PF08531">
    <property type="entry name" value="Bac_rhamnosid_N"/>
    <property type="match status" value="1"/>
</dbReference>
<protein>
    <recommendedName>
        <fullName evidence="2">alpha-L-rhamnosidase</fullName>
        <ecNumber evidence="2">3.2.1.40</ecNumber>
    </recommendedName>
</protein>
<organism evidence="9 10">
    <name type="scientific">Streptomyces fildesensis</name>
    <dbReference type="NCBI Taxonomy" id="375757"/>
    <lineage>
        <taxon>Bacteria</taxon>
        <taxon>Bacillati</taxon>
        <taxon>Actinomycetota</taxon>
        <taxon>Actinomycetes</taxon>
        <taxon>Kitasatosporales</taxon>
        <taxon>Streptomycetaceae</taxon>
        <taxon>Streptomyces</taxon>
    </lineage>
</organism>
<keyword evidence="10" id="KW-1185">Reference proteome</keyword>
<dbReference type="SUPFAM" id="SSF49785">
    <property type="entry name" value="Galactose-binding domain-like"/>
    <property type="match status" value="2"/>
</dbReference>
<dbReference type="InterPro" id="IPR008979">
    <property type="entry name" value="Galactose-bd-like_sf"/>
</dbReference>
<feature type="domain" description="Alpha-L-rhamnosidase concanavalin-like" evidence="5">
    <location>
        <begin position="688"/>
        <end position="785"/>
    </location>
</feature>